<dbReference type="InterPro" id="IPR036770">
    <property type="entry name" value="Ankyrin_rpt-contain_sf"/>
</dbReference>
<dbReference type="PANTHER" id="PTHR10039:SF16">
    <property type="entry name" value="GPI INOSITOL-DEACYLASE"/>
    <property type="match status" value="1"/>
</dbReference>
<dbReference type="SUPFAM" id="SSF48403">
    <property type="entry name" value="Ankyrin repeat"/>
    <property type="match status" value="1"/>
</dbReference>
<sequence length="227" mass="25021">MPVLMWISHGERPLRIEELCQALALDPGNIPSQDSVLESCLGLAIVDKETSIVRLTHSTFREYLRSPGILPGAHKMLVEIGLTYLNYEHVKQLPSNSFSALNPPGIPFLQYASAHWGAHVKIELSDRAKLLVLELLSQYGGHVSAPILLKHRAFTRRLFTAPRLFSGLHCATYFGIVDLAALLEVEGCDINQGDPSDSTPLVMKIKMQGPKVVDGNGWVPPPFHILS</sequence>
<dbReference type="PANTHER" id="PTHR10039">
    <property type="entry name" value="AMELOGENIN"/>
    <property type="match status" value="1"/>
</dbReference>
<dbReference type="AlphaFoldDB" id="A0A3N4JVX4"/>
<evidence type="ECO:0000313" key="2">
    <source>
        <dbReference type="EMBL" id="RPB01348.1"/>
    </source>
</evidence>
<dbReference type="OrthoDB" id="195446at2759"/>
<dbReference type="Proteomes" id="UP000276215">
    <property type="component" value="Unassembled WGS sequence"/>
</dbReference>
<feature type="domain" description="GPI inositol-deacylase winged helix" evidence="1">
    <location>
        <begin position="3"/>
        <end position="67"/>
    </location>
</feature>
<proteinExistence type="predicted"/>
<accession>A0A3N4JVX4</accession>
<keyword evidence="3" id="KW-1185">Reference proteome</keyword>
<name>A0A3N4JVX4_9PEZI</name>
<dbReference type="Pfam" id="PF22939">
    <property type="entry name" value="WHD_GPIID"/>
    <property type="match status" value="1"/>
</dbReference>
<reference evidence="2 3" key="1">
    <citation type="journal article" date="2018" name="Nat. Ecol. Evol.">
        <title>Pezizomycetes genomes reveal the molecular basis of ectomycorrhizal truffle lifestyle.</title>
        <authorList>
            <person name="Murat C."/>
            <person name="Payen T."/>
            <person name="Noel B."/>
            <person name="Kuo A."/>
            <person name="Morin E."/>
            <person name="Chen J."/>
            <person name="Kohler A."/>
            <person name="Krizsan K."/>
            <person name="Balestrini R."/>
            <person name="Da Silva C."/>
            <person name="Montanini B."/>
            <person name="Hainaut M."/>
            <person name="Levati E."/>
            <person name="Barry K.W."/>
            <person name="Belfiori B."/>
            <person name="Cichocki N."/>
            <person name="Clum A."/>
            <person name="Dockter R.B."/>
            <person name="Fauchery L."/>
            <person name="Guy J."/>
            <person name="Iotti M."/>
            <person name="Le Tacon F."/>
            <person name="Lindquist E.A."/>
            <person name="Lipzen A."/>
            <person name="Malagnac F."/>
            <person name="Mello A."/>
            <person name="Molinier V."/>
            <person name="Miyauchi S."/>
            <person name="Poulain J."/>
            <person name="Riccioni C."/>
            <person name="Rubini A."/>
            <person name="Sitrit Y."/>
            <person name="Splivallo R."/>
            <person name="Traeger S."/>
            <person name="Wang M."/>
            <person name="Zifcakova L."/>
            <person name="Wipf D."/>
            <person name="Zambonelli A."/>
            <person name="Paolocci F."/>
            <person name="Nowrousian M."/>
            <person name="Ottonello S."/>
            <person name="Baldrian P."/>
            <person name="Spatafora J.W."/>
            <person name="Henrissat B."/>
            <person name="Nagy L.G."/>
            <person name="Aury J.M."/>
            <person name="Wincker P."/>
            <person name="Grigoriev I.V."/>
            <person name="Bonfante P."/>
            <person name="Martin F.M."/>
        </authorList>
    </citation>
    <scope>NUCLEOTIDE SEQUENCE [LARGE SCALE GENOMIC DNA]</scope>
    <source>
        <strain evidence="2 3">120613-1</strain>
    </source>
</reference>
<evidence type="ECO:0000259" key="1">
    <source>
        <dbReference type="Pfam" id="PF22939"/>
    </source>
</evidence>
<protein>
    <recommendedName>
        <fullName evidence="1">GPI inositol-deacylase winged helix domain-containing protein</fullName>
    </recommendedName>
</protein>
<dbReference type="STRING" id="1336337.A0A3N4JVX4"/>
<dbReference type="InterPro" id="IPR054471">
    <property type="entry name" value="GPIID_WHD"/>
</dbReference>
<dbReference type="EMBL" id="ML120374">
    <property type="protein sequence ID" value="RPB01348.1"/>
    <property type="molecule type" value="Genomic_DNA"/>
</dbReference>
<gene>
    <name evidence="2" type="ORF">L873DRAFT_1891480</name>
</gene>
<evidence type="ECO:0000313" key="3">
    <source>
        <dbReference type="Proteomes" id="UP000276215"/>
    </source>
</evidence>
<organism evidence="2 3">
    <name type="scientific">Choiromyces venosus 120613-1</name>
    <dbReference type="NCBI Taxonomy" id="1336337"/>
    <lineage>
        <taxon>Eukaryota</taxon>
        <taxon>Fungi</taxon>
        <taxon>Dikarya</taxon>
        <taxon>Ascomycota</taxon>
        <taxon>Pezizomycotina</taxon>
        <taxon>Pezizomycetes</taxon>
        <taxon>Pezizales</taxon>
        <taxon>Tuberaceae</taxon>
        <taxon>Choiromyces</taxon>
    </lineage>
</organism>